<sequence length="149" mass="16516">MKDEGKYSYAVVPCFSLLWHLAKVPPPVYGLVESALCVLLIILATTNNSHTIAGHRTMILVFVTFHPTRSGNGNFTSTLSQFGIAISPTRITMLIRSMYSFRVISLLAGVRGLIAYGKRKIKDCPYSTSRGISGKRFMTGKHDQVLNMF</sequence>
<accession>A0A498JXZ2</accession>
<proteinExistence type="predicted"/>
<protein>
    <submittedName>
        <fullName evidence="1">Uncharacterized protein</fullName>
    </submittedName>
</protein>
<organism evidence="1 2">
    <name type="scientific">Malus domestica</name>
    <name type="common">Apple</name>
    <name type="synonym">Pyrus malus</name>
    <dbReference type="NCBI Taxonomy" id="3750"/>
    <lineage>
        <taxon>Eukaryota</taxon>
        <taxon>Viridiplantae</taxon>
        <taxon>Streptophyta</taxon>
        <taxon>Embryophyta</taxon>
        <taxon>Tracheophyta</taxon>
        <taxon>Spermatophyta</taxon>
        <taxon>Magnoliopsida</taxon>
        <taxon>eudicotyledons</taxon>
        <taxon>Gunneridae</taxon>
        <taxon>Pentapetalae</taxon>
        <taxon>rosids</taxon>
        <taxon>fabids</taxon>
        <taxon>Rosales</taxon>
        <taxon>Rosaceae</taxon>
        <taxon>Amygdaloideae</taxon>
        <taxon>Maleae</taxon>
        <taxon>Malus</taxon>
    </lineage>
</organism>
<dbReference type="EMBL" id="RDQH01000331">
    <property type="protein sequence ID" value="RXH98843.1"/>
    <property type="molecule type" value="Genomic_DNA"/>
</dbReference>
<name>A0A498JXZ2_MALDO</name>
<comment type="caution">
    <text evidence="1">The sequence shown here is derived from an EMBL/GenBank/DDBJ whole genome shotgun (WGS) entry which is preliminary data.</text>
</comment>
<evidence type="ECO:0000313" key="1">
    <source>
        <dbReference type="EMBL" id="RXH98843.1"/>
    </source>
</evidence>
<reference evidence="1 2" key="1">
    <citation type="submission" date="2018-10" db="EMBL/GenBank/DDBJ databases">
        <title>A high-quality apple genome assembly.</title>
        <authorList>
            <person name="Hu J."/>
        </authorList>
    </citation>
    <scope>NUCLEOTIDE SEQUENCE [LARGE SCALE GENOMIC DNA]</scope>
    <source>
        <strain evidence="2">cv. HFTH1</strain>
        <tissue evidence="1">Young leaf</tissue>
    </source>
</reference>
<gene>
    <name evidence="1" type="ORF">DVH24_011168</name>
</gene>
<dbReference type="AlphaFoldDB" id="A0A498JXZ2"/>
<evidence type="ECO:0000313" key="2">
    <source>
        <dbReference type="Proteomes" id="UP000290289"/>
    </source>
</evidence>
<keyword evidence="2" id="KW-1185">Reference proteome</keyword>
<dbReference type="Proteomes" id="UP000290289">
    <property type="component" value="Chromosome 5"/>
</dbReference>